<proteinExistence type="predicted"/>
<name>A0ACC3ZL74_COLTU</name>
<accession>A0ACC3ZL74</accession>
<dbReference type="EMBL" id="VUJX02000001">
    <property type="protein sequence ID" value="KAL0944882.1"/>
    <property type="molecule type" value="Genomic_DNA"/>
</dbReference>
<dbReference type="Proteomes" id="UP000805649">
    <property type="component" value="Unassembled WGS sequence"/>
</dbReference>
<evidence type="ECO:0000313" key="2">
    <source>
        <dbReference type="Proteomes" id="UP000805649"/>
    </source>
</evidence>
<reference evidence="1 2" key="1">
    <citation type="journal article" date="2020" name="Phytopathology">
        <title>Genome Sequence Resources of Colletotrichum truncatum, C. plurivorum, C. musicola, and C. sojae: Four Species Pathogenic to Soybean (Glycine max).</title>
        <authorList>
            <person name="Rogerio F."/>
            <person name="Boufleur T.R."/>
            <person name="Ciampi-Guillardi M."/>
            <person name="Sukno S.A."/>
            <person name="Thon M.R."/>
            <person name="Massola Junior N.S."/>
            <person name="Baroncelli R."/>
        </authorList>
    </citation>
    <scope>NUCLEOTIDE SEQUENCE [LARGE SCALE GENOMIC DNA]</scope>
    <source>
        <strain evidence="1 2">CMES1059</strain>
    </source>
</reference>
<sequence>MESLSEKLAKSKLSSLITLLPAPSFHMTLFEGVCDQVRMPGYWPSDLPLDSPLEQCHSHFEQALAGFDVGIEGAPPYKMTVQGFDPLQVGISVCLDGRTSSETQRLRVVRNKLADALKIRHPIHDQYGFHLSVAYLLRHLDGDQEQELNAFLASHFEEMPKEFELGAPEFCVFDDMFAFKRRFYLGGKSG</sequence>
<keyword evidence="2" id="KW-1185">Reference proteome</keyword>
<protein>
    <submittedName>
        <fullName evidence="1">Uncharacterized protein</fullName>
    </submittedName>
</protein>
<evidence type="ECO:0000313" key="1">
    <source>
        <dbReference type="EMBL" id="KAL0944882.1"/>
    </source>
</evidence>
<organism evidence="1 2">
    <name type="scientific">Colletotrichum truncatum</name>
    <name type="common">Anthracnose fungus</name>
    <name type="synonym">Colletotrichum capsici</name>
    <dbReference type="NCBI Taxonomy" id="5467"/>
    <lineage>
        <taxon>Eukaryota</taxon>
        <taxon>Fungi</taxon>
        <taxon>Dikarya</taxon>
        <taxon>Ascomycota</taxon>
        <taxon>Pezizomycotina</taxon>
        <taxon>Sordariomycetes</taxon>
        <taxon>Hypocreomycetidae</taxon>
        <taxon>Glomerellales</taxon>
        <taxon>Glomerellaceae</taxon>
        <taxon>Colletotrichum</taxon>
        <taxon>Colletotrichum truncatum species complex</taxon>
    </lineage>
</organism>
<gene>
    <name evidence="1" type="ORF">CTRU02_202769</name>
</gene>
<comment type="caution">
    <text evidence="1">The sequence shown here is derived from an EMBL/GenBank/DDBJ whole genome shotgun (WGS) entry which is preliminary data.</text>
</comment>